<sequence length="442" mass="47482">MRPSLEGPPVLSNLYDAALRNLLDVNVTAAGFVRAGGGYDDPWTRDAAINCWNAASLLAPDVARATLLKVCDSGRGVVAQDNQWWDQIIWVIGAWQHVAVTGDTAFAATAYEIGRASLAILDRERFDPATGLYAGPALMQDGISGLPSYEEVQSSDEQGGSFVLDYPGTAELRCLSTNAVYVRALRCLALLGDEPLFDRRADVLAEAINLHLWDASAGLYGYYLGPDGLDRHQETAGLALAIDFGIAGPSRTRQILAAAHREPYGMVNVWPHFPRYDAARPGRHNAICWPMVMGLWGAAAASAGDAQAFGQTLDDLSQLFHGSGDELFELYNATTGAVDGGWQVGRHWESLPHQTWSATAYLRLIHESLFGLHFTPSGITISPVVPEGLGDLHLTGLPYRSATLDLTLTGSGTHSQVLLDGRPTTAVPADLTGHHTLTIEVS</sequence>
<protein>
    <recommendedName>
        <fullName evidence="1">Mannosylglycerate hydrolase MGH1-like glycoside hydrolase domain-containing protein</fullName>
    </recommendedName>
</protein>
<dbReference type="GO" id="GO:0005975">
    <property type="term" value="P:carbohydrate metabolic process"/>
    <property type="evidence" value="ECO:0007669"/>
    <property type="project" value="InterPro"/>
</dbReference>
<dbReference type="InterPro" id="IPR008928">
    <property type="entry name" value="6-hairpin_glycosidase_sf"/>
</dbReference>
<dbReference type="Pfam" id="PF22422">
    <property type="entry name" value="MGH1-like_GH"/>
    <property type="match status" value="1"/>
</dbReference>
<gene>
    <name evidence="2" type="ORF">HDA39_000822</name>
</gene>
<keyword evidence="3" id="KW-1185">Reference proteome</keyword>
<organism evidence="2 3">
    <name type="scientific">Kribbella italica</name>
    <dbReference type="NCBI Taxonomy" id="1540520"/>
    <lineage>
        <taxon>Bacteria</taxon>
        <taxon>Bacillati</taxon>
        <taxon>Actinomycetota</taxon>
        <taxon>Actinomycetes</taxon>
        <taxon>Propionibacteriales</taxon>
        <taxon>Kribbellaceae</taxon>
        <taxon>Kribbella</taxon>
    </lineage>
</organism>
<dbReference type="InterPro" id="IPR054491">
    <property type="entry name" value="MGH1-like_GH"/>
</dbReference>
<dbReference type="InterPro" id="IPR012341">
    <property type="entry name" value="6hp_glycosidase-like_sf"/>
</dbReference>
<comment type="caution">
    <text evidence="2">The sequence shown here is derived from an EMBL/GenBank/DDBJ whole genome shotgun (WGS) entry which is preliminary data.</text>
</comment>
<feature type="domain" description="Mannosylglycerate hydrolase MGH1-like glycoside hydrolase" evidence="1">
    <location>
        <begin position="92"/>
        <end position="357"/>
    </location>
</feature>
<dbReference type="Gene3D" id="1.50.10.10">
    <property type="match status" value="1"/>
</dbReference>
<dbReference type="SUPFAM" id="SSF48208">
    <property type="entry name" value="Six-hairpin glycosidases"/>
    <property type="match status" value="1"/>
</dbReference>
<dbReference type="Proteomes" id="UP000549971">
    <property type="component" value="Unassembled WGS sequence"/>
</dbReference>
<dbReference type="RefSeq" id="WP_184793900.1">
    <property type="nucleotide sequence ID" value="NZ_JACHMY010000001.1"/>
</dbReference>
<name>A0A7W9J385_9ACTN</name>
<dbReference type="AlphaFoldDB" id="A0A7W9J385"/>
<proteinExistence type="predicted"/>
<accession>A0A7W9J385</accession>
<evidence type="ECO:0000259" key="1">
    <source>
        <dbReference type="Pfam" id="PF22422"/>
    </source>
</evidence>
<evidence type="ECO:0000313" key="3">
    <source>
        <dbReference type="Proteomes" id="UP000549971"/>
    </source>
</evidence>
<reference evidence="2 3" key="1">
    <citation type="submission" date="2020-08" db="EMBL/GenBank/DDBJ databases">
        <title>Sequencing the genomes of 1000 actinobacteria strains.</title>
        <authorList>
            <person name="Klenk H.-P."/>
        </authorList>
    </citation>
    <scope>NUCLEOTIDE SEQUENCE [LARGE SCALE GENOMIC DNA]</scope>
    <source>
        <strain evidence="2 3">DSM 28967</strain>
    </source>
</reference>
<evidence type="ECO:0000313" key="2">
    <source>
        <dbReference type="EMBL" id="MBB5834088.1"/>
    </source>
</evidence>
<dbReference type="EMBL" id="JACHMY010000001">
    <property type="protein sequence ID" value="MBB5834088.1"/>
    <property type="molecule type" value="Genomic_DNA"/>
</dbReference>